<name>A0ABW3BRK9_9FLAO</name>
<dbReference type="PANTHER" id="PTHR12526">
    <property type="entry name" value="GLYCOSYLTRANSFERASE"/>
    <property type="match status" value="1"/>
</dbReference>
<evidence type="ECO:0000259" key="2">
    <source>
        <dbReference type="Pfam" id="PF13439"/>
    </source>
</evidence>
<dbReference type="Pfam" id="PF00534">
    <property type="entry name" value="Glycos_transf_1"/>
    <property type="match status" value="1"/>
</dbReference>
<protein>
    <submittedName>
        <fullName evidence="3">Glycosyltransferase</fullName>
        <ecNumber evidence="3">2.4.-.-</ecNumber>
    </submittedName>
</protein>
<dbReference type="InterPro" id="IPR028098">
    <property type="entry name" value="Glyco_trans_4-like_N"/>
</dbReference>
<dbReference type="Pfam" id="PF13439">
    <property type="entry name" value="Glyco_transf_4"/>
    <property type="match status" value="1"/>
</dbReference>
<dbReference type="Gene3D" id="3.40.50.2000">
    <property type="entry name" value="Glycogen Phosphorylase B"/>
    <property type="match status" value="2"/>
</dbReference>
<dbReference type="EMBL" id="JBHTIB010000008">
    <property type="protein sequence ID" value="MFD0835511.1"/>
    <property type="molecule type" value="Genomic_DNA"/>
</dbReference>
<dbReference type="EC" id="2.4.-.-" evidence="3"/>
<evidence type="ECO:0000313" key="4">
    <source>
        <dbReference type="Proteomes" id="UP001597011"/>
    </source>
</evidence>
<dbReference type="Proteomes" id="UP001597011">
    <property type="component" value="Unassembled WGS sequence"/>
</dbReference>
<dbReference type="RefSeq" id="WP_379940729.1">
    <property type="nucleotide sequence ID" value="NZ_JBHTIB010000008.1"/>
</dbReference>
<gene>
    <name evidence="3" type="ORF">ACFQ0I_07055</name>
</gene>
<reference evidence="4" key="1">
    <citation type="journal article" date="2019" name="Int. J. Syst. Evol. Microbiol.">
        <title>The Global Catalogue of Microorganisms (GCM) 10K type strain sequencing project: providing services to taxonomists for standard genome sequencing and annotation.</title>
        <authorList>
            <consortium name="The Broad Institute Genomics Platform"/>
            <consortium name="The Broad Institute Genome Sequencing Center for Infectious Disease"/>
            <person name="Wu L."/>
            <person name="Ma J."/>
        </authorList>
    </citation>
    <scope>NUCLEOTIDE SEQUENCE [LARGE SCALE GENOMIC DNA]</scope>
    <source>
        <strain evidence="4">CCUG 60529</strain>
    </source>
</reference>
<dbReference type="SUPFAM" id="SSF53756">
    <property type="entry name" value="UDP-Glycosyltransferase/glycogen phosphorylase"/>
    <property type="match status" value="1"/>
</dbReference>
<evidence type="ECO:0000259" key="1">
    <source>
        <dbReference type="Pfam" id="PF00534"/>
    </source>
</evidence>
<evidence type="ECO:0000313" key="3">
    <source>
        <dbReference type="EMBL" id="MFD0835511.1"/>
    </source>
</evidence>
<proteinExistence type="predicted"/>
<keyword evidence="3" id="KW-0328">Glycosyltransferase</keyword>
<keyword evidence="3" id="KW-0808">Transferase</keyword>
<feature type="domain" description="Glycosyltransferase subfamily 4-like N-terminal" evidence="2">
    <location>
        <begin position="13"/>
        <end position="160"/>
    </location>
</feature>
<feature type="domain" description="Glycosyl transferase family 1" evidence="1">
    <location>
        <begin position="178"/>
        <end position="331"/>
    </location>
</feature>
<dbReference type="GO" id="GO:0016757">
    <property type="term" value="F:glycosyltransferase activity"/>
    <property type="evidence" value="ECO:0007669"/>
    <property type="project" value="UniProtKB-KW"/>
</dbReference>
<keyword evidence="4" id="KW-1185">Reference proteome</keyword>
<comment type="caution">
    <text evidence="3">The sequence shown here is derived from an EMBL/GenBank/DDBJ whole genome shotgun (WGS) entry which is preliminary data.</text>
</comment>
<organism evidence="3 4">
    <name type="scientific">Mariniflexile aquimaris</name>
    <dbReference type="NCBI Taxonomy" id="881009"/>
    <lineage>
        <taxon>Bacteria</taxon>
        <taxon>Pseudomonadati</taxon>
        <taxon>Bacteroidota</taxon>
        <taxon>Flavobacteriia</taxon>
        <taxon>Flavobacteriales</taxon>
        <taxon>Flavobacteriaceae</taxon>
        <taxon>Mariniflexile</taxon>
    </lineage>
</organism>
<accession>A0ABW3BRK9</accession>
<dbReference type="InterPro" id="IPR001296">
    <property type="entry name" value="Glyco_trans_1"/>
</dbReference>
<sequence length="358" mass="40670">MKVLQLIDSLHAGGAERLAVNYANALSPRIEKSYLCATREEGLLKDSISKDVEYLFLNKKSTFDFKAINKLFLFIKTNRIDIIHAHSSSFFLATIIRILNPKIDLIWHEHYGNRAQTSIFNKFVLKSCSYFFSSIITANNSLKSRSEKKLVVKKVYVLPNYPVIDASLKTTRLHGVSNKRIICLANLRTDKDHINLLNAFFEVRALKSDWTLHLVGHYNEDDYYKTIKKFILQQHLENHVFIYGSRPDVYHILSQSAIGVLASKSEGLPVALLEYGLAKLPVVATNVGDCKNVISNNAEGILVDAQNSKELAEALLVYINDLDLRNKVAENLHLKVMSTFSETNVMKSLLNIYKNHQK</sequence>